<feature type="region of interest" description="Disordered" evidence="1">
    <location>
        <begin position="1"/>
        <end position="107"/>
    </location>
</feature>
<sequence>MSWPQVTAIPRVAFEPLEEREPQFDLPSIISNIFNPGGDDTSTSQTSSTSTSSTESTSSTSQSTQSTSSSSTRETTSSSSSSRTRETSTRPTSTYQPPTTRTTSTASVYTSQFTSGGSTVVQTLTSTIALVETLAPDPNAQQNTSSGGGSGNGGVVGGVVGGVIGGLAALVALVLLGILLKRRRDRTGHAYFLCLGTKPNRHLDGGDGDWPTFDPNSSSLASATGVGAAGAAFGAGSKRGRPATPGGTLPQGFDDPEALGGDASSNGASDMREWHNGAPAAAAAAAYARSRQESHGALSDGWSQPPLSASGPNGFGGPSDDGHHVLPAPAQQQALAGAGNAWGLPMGYSHPQATASVPSSASPPQNGVSGPDYGHLDPPEVQEQRAREAAAAAAAAGPSNLYSSSDLAHQQTGNSGYGSGSGGRPATASSNHGGDGIFSDAAAADAYTKTGGAPGSPRSYNKRQSNGSMMSLGGLAPPTYFGNNNQFVDAHSGTPTREDGEFQFSNPRRLAPTNPDA</sequence>
<dbReference type="AlphaFoldDB" id="A0A0P1BQ33"/>
<feature type="region of interest" description="Disordered" evidence="1">
    <location>
        <begin position="285"/>
        <end position="326"/>
    </location>
</feature>
<keyword evidence="2" id="KW-0472">Membrane</keyword>
<feature type="compositionally biased region" description="Low complexity" evidence="1">
    <location>
        <begin position="351"/>
        <end position="364"/>
    </location>
</feature>
<keyword evidence="2" id="KW-0812">Transmembrane</keyword>
<feature type="compositionally biased region" description="Polar residues" evidence="1">
    <location>
        <begin position="400"/>
        <end position="412"/>
    </location>
</feature>
<keyword evidence="2" id="KW-1133">Transmembrane helix</keyword>
<evidence type="ECO:0000256" key="1">
    <source>
        <dbReference type="SAM" id="MobiDB-lite"/>
    </source>
</evidence>
<evidence type="ECO:0008006" key="5">
    <source>
        <dbReference type="Google" id="ProtNLM"/>
    </source>
</evidence>
<dbReference type="EMBL" id="CCYA01000265">
    <property type="protein sequence ID" value="CEH17849.1"/>
    <property type="molecule type" value="Genomic_DNA"/>
</dbReference>
<organism evidence="3 4">
    <name type="scientific">Ceraceosorus bombacis</name>
    <dbReference type="NCBI Taxonomy" id="401625"/>
    <lineage>
        <taxon>Eukaryota</taxon>
        <taxon>Fungi</taxon>
        <taxon>Dikarya</taxon>
        <taxon>Basidiomycota</taxon>
        <taxon>Ustilaginomycotina</taxon>
        <taxon>Exobasidiomycetes</taxon>
        <taxon>Ceraceosorales</taxon>
        <taxon>Ceraceosoraceae</taxon>
        <taxon>Ceraceosorus</taxon>
    </lineage>
</organism>
<feature type="transmembrane region" description="Helical" evidence="2">
    <location>
        <begin position="155"/>
        <end position="180"/>
    </location>
</feature>
<accession>A0A0P1BQ33</accession>
<feature type="region of interest" description="Disordered" evidence="1">
    <location>
        <begin position="351"/>
        <end position="517"/>
    </location>
</feature>
<name>A0A0P1BQ33_9BASI</name>
<reference evidence="3 4" key="1">
    <citation type="submission" date="2014-09" db="EMBL/GenBank/DDBJ databases">
        <authorList>
            <person name="Magalhaes I.L.F."/>
            <person name="Oliveira U."/>
            <person name="Santos F.R."/>
            <person name="Vidigal T.H.D.A."/>
            <person name="Brescovit A.D."/>
            <person name="Santos A.J."/>
        </authorList>
    </citation>
    <scope>NUCLEOTIDE SEQUENCE [LARGE SCALE GENOMIC DNA]</scope>
</reference>
<dbReference type="OrthoDB" id="2555711at2759"/>
<feature type="region of interest" description="Disordered" evidence="1">
    <location>
        <begin position="233"/>
        <end position="273"/>
    </location>
</feature>
<feature type="compositionally biased region" description="Basic and acidic residues" evidence="1">
    <location>
        <begin position="374"/>
        <end position="388"/>
    </location>
</feature>
<keyword evidence="4" id="KW-1185">Reference proteome</keyword>
<dbReference type="Proteomes" id="UP000054845">
    <property type="component" value="Unassembled WGS sequence"/>
</dbReference>
<dbReference type="STRING" id="401625.A0A0P1BQ33"/>
<feature type="compositionally biased region" description="Polar residues" evidence="1">
    <location>
        <begin position="458"/>
        <end position="469"/>
    </location>
</feature>
<protein>
    <recommendedName>
        <fullName evidence="5">CTX-RELATED TYPE I TRANSMEMBRANE PROTEIN</fullName>
    </recommendedName>
</protein>
<feature type="compositionally biased region" description="Polar residues" evidence="1">
    <location>
        <begin position="301"/>
        <end position="311"/>
    </location>
</feature>
<proteinExistence type="predicted"/>
<evidence type="ECO:0000313" key="4">
    <source>
        <dbReference type="Proteomes" id="UP000054845"/>
    </source>
</evidence>
<evidence type="ECO:0000256" key="2">
    <source>
        <dbReference type="SAM" id="Phobius"/>
    </source>
</evidence>
<evidence type="ECO:0000313" key="3">
    <source>
        <dbReference type="EMBL" id="CEH17849.1"/>
    </source>
</evidence>
<feature type="compositionally biased region" description="Low complexity" evidence="1">
    <location>
        <begin position="41"/>
        <end position="82"/>
    </location>
</feature>
<feature type="compositionally biased region" description="Low complexity" evidence="1">
    <location>
        <begin position="89"/>
        <end position="107"/>
    </location>
</feature>